<evidence type="ECO:0000256" key="4">
    <source>
        <dbReference type="RuleBase" id="RU367022"/>
    </source>
</evidence>
<dbReference type="GO" id="GO:0016020">
    <property type="term" value="C:membrane"/>
    <property type="evidence" value="ECO:0007669"/>
    <property type="project" value="UniProtKB-SubCell"/>
</dbReference>
<keyword evidence="4" id="KW-0813">Transport</keyword>
<comment type="similarity">
    <text evidence="4">Belongs to the copper transporter (Ctr) (TC 1.A.56) family. SLC31A subfamily.</text>
</comment>
<protein>
    <recommendedName>
        <fullName evidence="4">Copper transport protein</fullName>
    </recommendedName>
</protein>
<keyword evidence="4" id="KW-0406">Ion transport</keyword>
<evidence type="ECO:0000313" key="5">
    <source>
        <dbReference type="EMBL" id="KIY72478.1"/>
    </source>
</evidence>
<name>A0A0D7BPJ8_9AGAR</name>
<organism evidence="5 6">
    <name type="scientific">Cylindrobasidium torrendii FP15055 ss-10</name>
    <dbReference type="NCBI Taxonomy" id="1314674"/>
    <lineage>
        <taxon>Eukaryota</taxon>
        <taxon>Fungi</taxon>
        <taxon>Dikarya</taxon>
        <taxon>Basidiomycota</taxon>
        <taxon>Agaricomycotina</taxon>
        <taxon>Agaricomycetes</taxon>
        <taxon>Agaricomycetidae</taxon>
        <taxon>Agaricales</taxon>
        <taxon>Marasmiineae</taxon>
        <taxon>Physalacriaceae</taxon>
        <taxon>Cylindrobasidium</taxon>
    </lineage>
</organism>
<evidence type="ECO:0000313" key="6">
    <source>
        <dbReference type="Proteomes" id="UP000054007"/>
    </source>
</evidence>
<dbReference type="PANTHER" id="PTHR12483:SF115">
    <property type="entry name" value="COPPER TRANSPORT PROTEIN"/>
    <property type="match status" value="1"/>
</dbReference>
<evidence type="ECO:0000256" key="1">
    <source>
        <dbReference type="ARBA" id="ARBA00022692"/>
    </source>
</evidence>
<keyword evidence="4" id="KW-0187">Copper transport</keyword>
<keyword evidence="6" id="KW-1185">Reference proteome</keyword>
<dbReference type="Proteomes" id="UP000054007">
    <property type="component" value="Unassembled WGS sequence"/>
</dbReference>
<proteinExistence type="inferred from homology"/>
<feature type="transmembrane region" description="Helical" evidence="4">
    <location>
        <begin position="33"/>
        <end position="52"/>
    </location>
</feature>
<accession>A0A0D7BPJ8</accession>
<dbReference type="OrthoDB" id="161814at2759"/>
<gene>
    <name evidence="5" type="ORF">CYLTODRAFT_343950</name>
</gene>
<evidence type="ECO:0000256" key="3">
    <source>
        <dbReference type="ARBA" id="ARBA00023136"/>
    </source>
</evidence>
<keyword evidence="1 4" id="KW-0812">Transmembrane</keyword>
<keyword evidence="3 4" id="KW-0472">Membrane</keyword>
<dbReference type="EMBL" id="KN880443">
    <property type="protein sequence ID" value="KIY72478.1"/>
    <property type="molecule type" value="Genomic_DNA"/>
</dbReference>
<dbReference type="STRING" id="1314674.A0A0D7BPJ8"/>
<dbReference type="AlphaFoldDB" id="A0A0D7BPJ8"/>
<reference evidence="5 6" key="1">
    <citation type="journal article" date="2015" name="Fungal Genet. Biol.">
        <title>Evolution of novel wood decay mechanisms in Agaricales revealed by the genome sequences of Fistulina hepatica and Cylindrobasidium torrendii.</title>
        <authorList>
            <person name="Floudas D."/>
            <person name="Held B.W."/>
            <person name="Riley R."/>
            <person name="Nagy L.G."/>
            <person name="Koehler G."/>
            <person name="Ransdell A.S."/>
            <person name="Younus H."/>
            <person name="Chow J."/>
            <person name="Chiniquy J."/>
            <person name="Lipzen A."/>
            <person name="Tritt A."/>
            <person name="Sun H."/>
            <person name="Haridas S."/>
            <person name="LaButti K."/>
            <person name="Ohm R.A."/>
            <person name="Kues U."/>
            <person name="Blanchette R.A."/>
            <person name="Grigoriev I.V."/>
            <person name="Minto R.E."/>
            <person name="Hibbett D.S."/>
        </authorList>
    </citation>
    <scope>NUCLEOTIDE SEQUENCE [LARGE SCALE GENOMIC DNA]</scope>
    <source>
        <strain evidence="5 6">FP15055 ss-10</strain>
    </source>
</reference>
<keyword evidence="2 4" id="KW-1133">Transmembrane helix</keyword>
<dbReference type="GO" id="GO:0005375">
    <property type="term" value="F:copper ion transmembrane transporter activity"/>
    <property type="evidence" value="ECO:0007669"/>
    <property type="project" value="UniProtKB-UniRule"/>
</dbReference>
<evidence type="ECO:0000256" key="2">
    <source>
        <dbReference type="ARBA" id="ARBA00022989"/>
    </source>
</evidence>
<comment type="subcellular location">
    <subcellularLocation>
        <location evidence="4">Membrane</location>
        <topology evidence="4">Multi-pass membrane protein</topology>
    </subcellularLocation>
</comment>
<dbReference type="PANTHER" id="PTHR12483">
    <property type="entry name" value="SOLUTE CARRIER FAMILY 31 COPPER TRANSPORTERS"/>
    <property type="match status" value="1"/>
</dbReference>
<sequence>MPATPHCAMNMLWNTQVVDTCIIFSSWHVHNTAQFVMSFFAIALLGVAYEGIRYIQHKYDAYLMGTSVVVNGGQSQESLLEGLRASPGLCVTPFQRAIRAVLYGGGVLLSFFLMLMFMTYNAYIILAVVVGAITGHFIFNPQLTILAAKGAGCH</sequence>
<feature type="transmembrane region" description="Helical" evidence="4">
    <location>
        <begin position="123"/>
        <end position="139"/>
    </location>
</feature>
<dbReference type="Pfam" id="PF04145">
    <property type="entry name" value="Ctr"/>
    <property type="match status" value="1"/>
</dbReference>
<feature type="transmembrane region" description="Helical" evidence="4">
    <location>
        <begin position="100"/>
        <end position="117"/>
    </location>
</feature>
<dbReference type="InterPro" id="IPR007274">
    <property type="entry name" value="Cop_transporter"/>
</dbReference>
<keyword evidence="4" id="KW-0186">Copper</keyword>